<dbReference type="KEGG" id="tmr:Tmar_1740"/>
<feature type="region of interest" description="Disordered" evidence="1">
    <location>
        <begin position="12"/>
        <end position="33"/>
    </location>
</feature>
<accession>E6SHW4</accession>
<evidence type="ECO:0000313" key="2">
    <source>
        <dbReference type="EMBL" id="ADU51844.1"/>
    </source>
</evidence>
<proteinExistence type="predicted"/>
<reference evidence="3" key="2">
    <citation type="journal article" date="2010" name="Stand. Genomic Sci.">
        <title>Complete genome sequence of Thermaerobacter marianensis type strain (7p75aT).</title>
        <authorList>
            <person name="Han C."/>
            <person name="Gu W."/>
            <person name="Zhang X."/>
            <person name="Lapidus A."/>
            <person name="Nolan M."/>
            <person name="Copeland A."/>
            <person name="Lucas S."/>
            <person name="Glavina Del Rio T."/>
            <person name="Tice H."/>
            <person name="Cheng J."/>
            <person name="Tapia R."/>
            <person name="Goodwin L."/>
            <person name="Pitluck S."/>
            <person name="Pagani I."/>
            <person name="Ivanova N."/>
            <person name="Mavromatis K."/>
            <person name="Mikhailova N."/>
            <person name="Pati A."/>
            <person name="Chen A."/>
            <person name="Palaniappan K."/>
            <person name="Land M."/>
            <person name="Hauser L."/>
            <person name="Chang Y."/>
            <person name="Jeffries C."/>
            <person name="Schneider S."/>
            <person name="Rohde M."/>
            <person name="Goker M."/>
            <person name="Pukall R."/>
            <person name="Woyke T."/>
            <person name="Bristow J."/>
            <person name="Eisen J."/>
            <person name="Markowitz V."/>
            <person name="Hugenholtz P."/>
            <person name="Kyrpides N."/>
            <person name="Klenk H."/>
            <person name="Detter J."/>
        </authorList>
    </citation>
    <scope>NUCLEOTIDE SEQUENCE [LARGE SCALE GENOMIC DNA]</scope>
    <source>
        <strain evidence="3">ATCC 700841 / DSM 12885 / JCM 10246 / 7p75a</strain>
    </source>
</reference>
<sequence>MKGRTIVVRRGRGAVTGGKSRGSLPAAKVAKQA</sequence>
<dbReference type="STRING" id="644966.Tmar_1740"/>
<protein>
    <submittedName>
        <fullName evidence="2">Uncharacterized protein</fullName>
    </submittedName>
</protein>
<keyword evidence="3" id="KW-1185">Reference proteome</keyword>
<dbReference type="HOGENOM" id="CLU_3384271_0_0_9"/>
<evidence type="ECO:0000256" key="1">
    <source>
        <dbReference type="SAM" id="MobiDB-lite"/>
    </source>
</evidence>
<name>E6SHW4_THEM7</name>
<dbReference type="AlphaFoldDB" id="E6SHW4"/>
<dbReference type="EMBL" id="CP002344">
    <property type="protein sequence ID" value="ADU51844.1"/>
    <property type="molecule type" value="Genomic_DNA"/>
</dbReference>
<evidence type="ECO:0000313" key="3">
    <source>
        <dbReference type="Proteomes" id="UP000008915"/>
    </source>
</evidence>
<dbReference type="Proteomes" id="UP000008915">
    <property type="component" value="Chromosome"/>
</dbReference>
<organism evidence="2 3">
    <name type="scientific">Thermaerobacter marianensis (strain ATCC 700841 / DSM 12885 / JCM 10246 / 7p75a)</name>
    <dbReference type="NCBI Taxonomy" id="644966"/>
    <lineage>
        <taxon>Bacteria</taxon>
        <taxon>Bacillati</taxon>
        <taxon>Bacillota</taxon>
        <taxon>Clostridia</taxon>
        <taxon>Eubacteriales</taxon>
        <taxon>Clostridiales Family XVII. Incertae Sedis</taxon>
        <taxon>Thermaerobacter</taxon>
    </lineage>
</organism>
<reference evidence="2 3" key="1">
    <citation type="journal article" date="2010" name="Stand. Genomic Sci.">
        <title>Complete genome sequence of Thermaerobacter marianensis type strain (7p75a).</title>
        <authorList>
            <person name="Han C."/>
            <person name="Gu W."/>
            <person name="Zhang X."/>
            <person name="Lapidus A."/>
            <person name="Nolan M."/>
            <person name="Copeland A."/>
            <person name="Lucas S."/>
            <person name="Del Rio T.G."/>
            <person name="Tice H."/>
            <person name="Cheng J.F."/>
            <person name="Tapia R."/>
            <person name="Goodwin L."/>
            <person name="Pitluck S."/>
            <person name="Pagani I."/>
            <person name="Ivanova N."/>
            <person name="Mavromatis K."/>
            <person name="Mikhailova N."/>
            <person name="Pati A."/>
            <person name="Chen A."/>
            <person name="Palaniappan K."/>
            <person name="Land M."/>
            <person name="Hauser L."/>
            <person name="Chang Y.J."/>
            <person name="Jeffries C.D."/>
            <person name="Schneider S."/>
            <person name="Rohde M."/>
            <person name="Goker M."/>
            <person name="Pukall R."/>
            <person name="Woyke T."/>
            <person name="Bristow J."/>
            <person name="Eisen J.A."/>
            <person name="Markowitz V."/>
            <person name="Hugenholtz P."/>
            <person name="Kyrpides N.C."/>
            <person name="Klenk H.P."/>
            <person name="Detter J.C."/>
        </authorList>
    </citation>
    <scope>NUCLEOTIDE SEQUENCE [LARGE SCALE GENOMIC DNA]</scope>
    <source>
        <strain evidence="3">ATCC 700841 / DSM 12885 / JCM 10246 / 7p75a</strain>
    </source>
</reference>
<gene>
    <name evidence="2" type="ordered locus">Tmar_1740</name>
</gene>